<dbReference type="InterPro" id="IPR001763">
    <property type="entry name" value="Rhodanese-like_dom"/>
</dbReference>
<dbReference type="SMART" id="SM00450">
    <property type="entry name" value="RHOD"/>
    <property type="match status" value="1"/>
</dbReference>
<sequence length="125" mass="13795">MNNNTAEKIDLLKTYLSLYINHFKILDTLGKEDSPYVVLDVRNAPAAVKKDQIKGAIALPAKDLANHLETLDKNKIYVVYDWTGGTTLGKEALLILLSNGFEAYELAGAMEGWKGMNLPVETIAQ</sequence>
<accession>A0ABS3H4K9</accession>
<dbReference type="InterPro" id="IPR050229">
    <property type="entry name" value="GlpE_sulfurtransferase"/>
</dbReference>
<evidence type="ECO:0000313" key="2">
    <source>
        <dbReference type="EMBL" id="MBO0448386.1"/>
    </source>
</evidence>
<reference evidence="2 3" key="1">
    <citation type="submission" date="2021-03" db="EMBL/GenBank/DDBJ databases">
        <title>Enterococcal diversity collection.</title>
        <authorList>
            <person name="Gilmore M.S."/>
            <person name="Schwartzman J."/>
            <person name="Van Tyne D."/>
            <person name="Martin M."/>
            <person name="Earl A.M."/>
            <person name="Manson A.L."/>
            <person name="Straub T."/>
            <person name="Salamzade R."/>
            <person name="Saavedra J."/>
            <person name="Lebreton F."/>
            <person name="Prichula J."/>
            <person name="Schaufler K."/>
            <person name="Gaca A."/>
            <person name="Sgardioli B."/>
            <person name="Wagenaar J."/>
            <person name="Strong T."/>
        </authorList>
    </citation>
    <scope>NUCLEOTIDE SEQUENCE [LARGE SCALE GENOMIC DNA]</scope>
    <source>
        <strain evidence="2 3">MJM12</strain>
    </source>
</reference>
<dbReference type="PROSITE" id="PS50206">
    <property type="entry name" value="RHODANESE_3"/>
    <property type="match status" value="1"/>
</dbReference>
<proteinExistence type="predicted"/>
<organism evidence="2 3">
    <name type="scientific">Candidatus Enterococcus myersii</name>
    <dbReference type="NCBI Taxonomy" id="2815322"/>
    <lineage>
        <taxon>Bacteria</taxon>
        <taxon>Bacillati</taxon>
        <taxon>Bacillota</taxon>
        <taxon>Bacilli</taxon>
        <taxon>Lactobacillales</taxon>
        <taxon>Enterococcaceae</taxon>
        <taxon>Enterococcus</taxon>
    </lineage>
</organism>
<dbReference type="Gene3D" id="3.40.250.10">
    <property type="entry name" value="Rhodanese-like domain"/>
    <property type="match status" value="1"/>
</dbReference>
<dbReference type="EMBL" id="JAFLVT010000004">
    <property type="protein sequence ID" value="MBO0448386.1"/>
    <property type="molecule type" value="Genomic_DNA"/>
</dbReference>
<keyword evidence="3" id="KW-1185">Reference proteome</keyword>
<dbReference type="InterPro" id="IPR036873">
    <property type="entry name" value="Rhodanese-like_dom_sf"/>
</dbReference>
<dbReference type="CDD" id="cd00158">
    <property type="entry name" value="RHOD"/>
    <property type="match status" value="1"/>
</dbReference>
<dbReference type="PANTHER" id="PTHR43031">
    <property type="entry name" value="FAD-DEPENDENT OXIDOREDUCTASE"/>
    <property type="match status" value="1"/>
</dbReference>
<name>A0ABS3H4K9_9ENTE</name>
<dbReference type="Pfam" id="PF00581">
    <property type="entry name" value="Rhodanese"/>
    <property type="match status" value="1"/>
</dbReference>
<evidence type="ECO:0000313" key="3">
    <source>
        <dbReference type="Proteomes" id="UP000664256"/>
    </source>
</evidence>
<dbReference type="Proteomes" id="UP000664256">
    <property type="component" value="Unassembled WGS sequence"/>
</dbReference>
<dbReference type="PANTHER" id="PTHR43031:SF7">
    <property type="entry name" value="NITRIC OXIDE REDUCTASE FLRD-NAD(+) REDUCTASE"/>
    <property type="match status" value="1"/>
</dbReference>
<protein>
    <submittedName>
        <fullName evidence="2">Rhodanese-like domain-containing protein</fullName>
    </submittedName>
</protein>
<gene>
    <name evidence="2" type="ORF">JZO76_02445</name>
</gene>
<feature type="domain" description="Rhodanese" evidence="1">
    <location>
        <begin position="32"/>
        <end position="122"/>
    </location>
</feature>
<comment type="caution">
    <text evidence="2">The sequence shown here is derived from an EMBL/GenBank/DDBJ whole genome shotgun (WGS) entry which is preliminary data.</text>
</comment>
<evidence type="ECO:0000259" key="1">
    <source>
        <dbReference type="PROSITE" id="PS50206"/>
    </source>
</evidence>
<dbReference type="RefSeq" id="WP_206902591.1">
    <property type="nucleotide sequence ID" value="NZ_JAFLVT010000004.1"/>
</dbReference>
<dbReference type="SUPFAM" id="SSF52821">
    <property type="entry name" value="Rhodanese/Cell cycle control phosphatase"/>
    <property type="match status" value="1"/>
</dbReference>